<keyword evidence="8" id="KW-1185">Reference proteome</keyword>
<dbReference type="AlphaFoldDB" id="A0A511M5P0"/>
<keyword evidence="3 5" id="KW-1133">Transmembrane helix</keyword>
<evidence type="ECO:0000256" key="5">
    <source>
        <dbReference type="SAM" id="Phobius"/>
    </source>
</evidence>
<name>A0A511M5P0_9NOCA</name>
<proteinExistence type="predicted"/>
<feature type="transmembrane region" description="Helical" evidence="5">
    <location>
        <begin position="353"/>
        <end position="375"/>
    </location>
</feature>
<dbReference type="Pfam" id="PF07690">
    <property type="entry name" value="MFS_1"/>
    <property type="match status" value="1"/>
</dbReference>
<evidence type="ECO:0000256" key="1">
    <source>
        <dbReference type="ARBA" id="ARBA00004651"/>
    </source>
</evidence>
<keyword evidence="4 5" id="KW-0472">Membrane</keyword>
<dbReference type="InterPro" id="IPR011701">
    <property type="entry name" value="MFS"/>
</dbReference>
<sequence length="483" mass="49575">MVGRYSHVLRNLNFQAGSFTGRKNDERVLRTSGIVLILACAFVPMMDTFIAGVALPGIRRDFGMEQGSALLSLVLVGYIAAFGSLLIVGGRVGDRFGRRRVLWVSVAGFLLTSALCGWAPSFEVLVGSRILQGATAAFVMPQVLGLVTAHAGARRERAISWYSSMSGVSALVGLIGGSALLDLAGGGGAWRWLFLINIPVGIIALLLLPRLVPDTEPNVGQYIDGRGAALLSLTVLSFLLTLSMSTILGAGTIVLAVATVAIGWAWLAHQRRCAAAGKAAVVPQGMFGNPDLRWALALMLPFFAGAGGFLYALPQTLQEGLGHSLVVAGLLTAPMALGFLVSSFAVPRIRGRLGVRAIALGAAVQGVGSAGMAVGVTAANAPLICVAMLLIGTGQGITLGSMNAHMLSLVPAELAGMGGGVLLTAQQVSIATGAAVLGTVFGVVVQASGHQTAMVTVLVVQVLLAAVVIIASLRSAAGRVDRL</sequence>
<dbReference type="PANTHER" id="PTHR42718">
    <property type="entry name" value="MAJOR FACILITATOR SUPERFAMILY MULTIDRUG TRANSPORTER MFSC"/>
    <property type="match status" value="1"/>
</dbReference>
<dbReference type="InterPro" id="IPR020846">
    <property type="entry name" value="MFS_dom"/>
</dbReference>
<feature type="transmembrane region" description="Helical" evidence="5">
    <location>
        <begin position="67"/>
        <end position="89"/>
    </location>
</feature>
<comment type="subcellular location">
    <subcellularLocation>
        <location evidence="1">Cell membrane</location>
        <topology evidence="1">Multi-pass membrane protein</topology>
    </subcellularLocation>
</comment>
<feature type="transmembrane region" description="Helical" evidence="5">
    <location>
        <begin position="223"/>
        <end position="241"/>
    </location>
</feature>
<feature type="transmembrane region" description="Helical" evidence="5">
    <location>
        <begin position="381"/>
        <end position="400"/>
    </location>
</feature>
<dbReference type="CDD" id="cd17321">
    <property type="entry name" value="MFS_MMR_MDR_like"/>
    <property type="match status" value="1"/>
</dbReference>
<comment type="caution">
    <text evidence="7">The sequence shown here is derived from an EMBL/GenBank/DDBJ whole genome shotgun (WGS) entry which is preliminary data.</text>
</comment>
<evidence type="ECO:0000256" key="3">
    <source>
        <dbReference type="ARBA" id="ARBA00022989"/>
    </source>
</evidence>
<dbReference type="SUPFAM" id="SSF103473">
    <property type="entry name" value="MFS general substrate transporter"/>
    <property type="match status" value="1"/>
</dbReference>
<feature type="transmembrane region" description="Helical" evidence="5">
    <location>
        <begin position="126"/>
        <end position="147"/>
    </location>
</feature>
<feature type="transmembrane region" description="Helical" evidence="5">
    <location>
        <begin position="33"/>
        <end position="55"/>
    </location>
</feature>
<dbReference type="PROSITE" id="PS50850">
    <property type="entry name" value="MFS"/>
    <property type="match status" value="1"/>
</dbReference>
<dbReference type="RefSeq" id="WP_147128263.1">
    <property type="nucleotide sequence ID" value="NZ_BJXA01000002.1"/>
</dbReference>
<evidence type="ECO:0000256" key="2">
    <source>
        <dbReference type="ARBA" id="ARBA00022692"/>
    </source>
</evidence>
<dbReference type="Gene3D" id="1.20.1720.10">
    <property type="entry name" value="Multidrug resistance protein D"/>
    <property type="match status" value="1"/>
</dbReference>
<feature type="transmembrane region" description="Helical" evidence="5">
    <location>
        <begin position="159"/>
        <end position="180"/>
    </location>
</feature>
<dbReference type="OrthoDB" id="4532109at2"/>
<gene>
    <name evidence="7" type="ORF">NN4_04590</name>
</gene>
<feature type="transmembrane region" description="Helical" evidence="5">
    <location>
        <begin position="421"/>
        <end position="447"/>
    </location>
</feature>
<accession>A0A511M5P0</accession>
<evidence type="ECO:0000259" key="6">
    <source>
        <dbReference type="PROSITE" id="PS50850"/>
    </source>
</evidence>
<feature type="transmembrane region" description="Helical" evidence="5">
    <location>
        <begin position="294"/>
        <end position="313"/>
    </location>
</feature>
<organism evidence="7 8">
    <name type="scientific">Nocardia ninae NBRC 108245</name>
    <dbReference type="NCBI Taxonomy" id="1210091"/>
    <lineage>
        <taxon>Bacteria</taxon>
        <taxon>Bacillati</taxon>
        <taxon>Actinomycetota</taxon>
        <taxon>Actinomycetes</taxon>
        <taxon>Mycobacteriales</taxon>
        <taxon>Nocardiaceae</taxon>
        <taxon>Nocardia</taxon>
    </lineage>
</organism>
<dbReference type="Gene3D" id="1.20.1250.20">
    <property type="entry name" value="MFS general substrate transporter like domains"/>
    <property type="match status" value="1"/>
</dbReference>
<feature type="transmembrane region" description="Helical" evidence="5">
    <location>
        <begin position="192"/>
        <end position="211"/>
    </location>
</feature>
<feature type="domain" description="Major facilitator superfamily (MFS) profile" evidence="6">
    <location>
        <begin position="33"/>
        <end position="474"/>
    </location>
</feature>
<feature type="transmembrane region" description="Helical" evidence="5">
    <location>
        <begin position="325"/>
        <end position="346"/>
    </location>
</feature>
<evidence type="ECO:0000256" key="4">
    <source>
        <dbReference type="ARBA" id="ARBA00023136"/>
    </source>
</evidence>
<dbReference type="GO" id="GO:0022857">
    <property type="term" value="F:transmembrane transporter activity"/>
    <property type="evidence" value="ECO:0007669"/>
    <property type="project" value="InterPro"/>
</dbReference>
<feature type="transmembrane region" description="Helical" evidence="5">
    <location>
        <begin position="101"/>
        <end position="120"/>
    </location>
</feature>
<feature type="transmembrane region" description="Helical" evidence="5">
    <location>
        <begin position="247"/>
        <end position="268"/>
    </location>
</feature>
<keyword evidence="2 5" id="KW-0812">Transmembrane</keyword>
<evidence type="ECO:0000313" key="8">
    <source>
        <dbReference type="Proteomes" id="UP000321424"/>
    </source>
</evidence>
<evidence type="ECO:0000313" key="7">
    <source>
        <dbReference type="EMBL" id="GEM35940.1"/>
    </source>
</evidence>
<dbReference type="Proteomes" id="UP000321424">
    <property type="component" value="Unassembled WGS sequence"/>
</dbReference>
<dbReference type="GO" id="GO:0005886">
    <property type="term" value="C:plasma membrane"/>
    <property type="evidence" value="ECO:0007669"/>
    <property type="project" value="UniProtKB-SubCell"/>
</dbReference>
<dbReference type="PANTHER" id="PTHR42718:SF39">
    <property type="entry name" value="ACTINORHODIN TRANSPORTER-RELATED"/>
    <property type="match status" value="1"/>
</dbReference>
<reference evidence="7 8" key="1">
    <citation type="submission" date="2019-07" db="EMBL/GenBank/DDBJ databases">
        <title>Whole genome shotgun sequence of Nocardia ninae NBRC 108245.</title>
        <authorList>
            <person name="Hosoyama A."/>
            <person name="Uohara A."/>
            <person name="Ohji S."/>
            <person name="Ichikawa N."/>
        </authorList>
    </citation>
    <scope>NUCLEOTIDE SEQUENCE [LARGE SCALE GENOMIC DNA]</scope>
    <source>
        <strain evidence="7 8">NBRC 108245</strain>
    </source>
</reference>
<protein>
    <submittedName>
        <fullName evidence="7">MFS transporter</fullName>
    </submittedName>
</protein>
<feature type="transmembrane region" description="Helical" evidence="5">
    <location>
        <begin position="453"/>
        <end position="473"/>
    </location>
</feature>
<dbReference type="InterPro" id="IPR036259">
    <property type="entry name" value="MFS_trans_sf"/>
</dbReference>
<dbReference type="EMBL" id="BJXA01000002">
    <property type="protein sequence ID" value="GEM35940.1"/>
    <property type="molecule type" value="Genomic_DNA"/>
</dbReference>